<dbReference type="RefSeq" id="WP_048847025.1">
    <property type="nucleotide sequence ID" value="NZ_BALE01000009.1"/>
</dbReference>
<evidence type="ECO:0000259" key="2">
    <source>
        <dbReference type="Pfam" id="PF00472"/>
    </source>
</evidence>
<dbReference type="GO" id="GO:0004045">
    <property type="term" value="F:peptidyl-tRNA hydrolase activity"/>
    <property type="evidence" value="ECO:0007669"/>
    <property type="project" value="TreeGrafter"/>
</dbReference>
<dbReference type="EMBL" id="BALE01000009">
    <property type="protein sequence ID" value="GAN53237.1"/>
    <property type="molecule type" value="Genomic_DNA"/>
</dbReference>
<keyword evidence="4" id="KW-1185">Reference proteome</keyword>
<reference evidence="3 4" key="1">
    <citation type="submission" date="2012-10" db="EMBL/GenBank/DDBJ databases">
        <title>Genome sequencing of Tanticharoenia sakaeratensis NBRC 103193.</title>
        <authorList>
            <person name="Azuma Y."/>
            <person name="Hadano H."/>
            <person name="Hirakawa H."/>
            <person name="Matsushita K."/>
        </authorList>
    </citation>
    <scope>NUCLEOTIDE SEQUENCE [LARGE SCALE GENOMIC DNA]</scope>
    <source>
        <strain evidence="3 4">NBRC 103193</strain>
    </source>
</reference>
<feature type="compositionally biased region" description="Basic residues" evidence="1">
    <location>
        <begin position="116"/>
        <end position="129"/>
    </location>
</feature>
<dbReference type="GO" id="GO:0043022">
    <property type="term" value="F:ribosome binding"/>
    <property type="evidence" value="ECO:0007669"/>
    <property type="project" value="TreeGrafter"/>
</dbReference>
<sequence>MSLRIGPTVQIPDEEIAISYILASGPGGQNVNKLATAAQLRFDARHSPSLPPRVRARLQALAGGRLTKDGVIVLTAQRFRSQTRNREDARERLADLIREALIAPVRRIATRPSRGEKRRRLESKLHRGQIKQGRSRPSED</sequence>
<protein>
    <submittedName>
        <fullName evidence="3">Peptidyl-tRNA hydrolase domain protein</fullName>
    </submittedName>
</protein>
<keyword evidence="3" id="KW-0378">Hydrolase</keyword>
<dbReference type="InterPro" id="IPR000352">
    <property type="entry name" value="Pep_chain_release_fac_I"/>
</dbReference>
<evidence type="ECO:0000313" key="4">
    <source>
        <dbReference type="Proteomes" id="UP000032679"/>
    </source>
</evidence>
<name>A0A0D6MHZ3_9PROT</name>
<gene>
    <name evidence="3" type="ORF">Tasa_009_032</name>
</gene>
<dbReference type="PANTHER" id="PTHR47814:SF1">
    <property type="entry name" value="PEPTIDYL-TRNA HYDROLASE ARFB"/>
    <property type="match status" value="1"/>
</dbReference>
<evidence type="ECO:0000256" key="1">
    <source>
        <dbReference type="SAM" id="MobiDB-lite"/>
    </source>
</evidence>
<proteinExistence type="predicted"/>
<dbReference type="Gene3D" id="3.30.160.20">
    <property type="match status" value="1"/>
</dbReference>
<dbReference type="Pfam" id="PF00472">
    <property type="entry name" value="RF-1"/>
    <property type="match status" value="1"/>
</dbReference>
<dbReference type="STRING" id="1231623.Tasa_009_032"/>
<organism evidence="3 4">
    <name type="scientific">Tanticharoenia sakaeratensis NBRC 103193</name>
    <dbReference type="NCBI Taxonomy" id="1231623"/>
    <lineage>
        <taxon>Bacteria</taxon>
        <taxon>Pseudomonadati</taxon>
        <taxon>Pseudomonadota</taxon>
        <taxon>Alphaproteobacteria</taxon>
        <taxon>Acetobacterales</taxon>
        <taxon>Acetobacteraceae</taxon>
        <taxon>Tanticharoenia</taxon>
    </lineage>
</organism>
<dbReference type="NCBIfam" id="NF006718">
    <property type="entry name" value="PRK09256.1"/>
    <property type="match status" value="1"/>
</dbReference>
<accession>A0A0D6MHZ3</accession>
<dbReference type="FunFam" id="3.30.160.20:FF:000046">
    <property type="entry name" value="Peptidyl-tRNA hydrolase ICT1"/>
    <property type="match status" value="1"/>
</dbReference>
<dbReference type="PANTHER" id="PTHR47814">
    <property type="entry name" value="PEPTIDYL-TRNA HYDROLASE ARFB"/>
    <property type="match status" value="1"/>
</dbReference>
<evidence type="ECO:0000313" key="3">
    <source>
        <dbReference type="EMBL" id="GAN53237.1"/>
    </source>
</evidence>
<dbReference type="GO" id="GO:0003747">
    <property type="term" value="F:translation release factor activity"/>
    <property type="evidence" value="ECO:0007669"/>
    <property type="project" value="InterPro"/>
</dbReference>
<dbReference type="GO" id="GO:0072344">
    <property type="term" value="P:rescue of stalled ribosome"/>
    <property type="evidence" value="ECO:0007669"/>
    <property type="project" value="TreeGrafter"/>
</dbReference>
<dbReference type="OrthoDB" id="9815709at2"/>
<feature type="domain" description="Prokaryotic-type class I peptide chain release factors" evidence="2">
    <location>
        <begin position="8"/>
        <end position="134"/>
    </location>
</feature>
<dbReference type="Proteomes" id="UP000032679">
    <property type="component" value="Unassembled WGS sequence"/>
</dbReference>
<dbReference type="SUPFAM" id="SSF110916">
    <property type="entry name" value="Peptidyl-tRNA hydrolase domain-like"/>
    <property type="match status" value="1"/>
</dbReference>
<dbReference type="AlphaFoldDB" id="A0A0D6MHZ3"/>
<comment type="caution">
    <text evidence="3">The sequence shown here is derived from an EMBL/GenBank/DDBJ whole genome shotgun (WGS) entry which is preliminary data.</text>
</comment>
<feature type="region of interest" description="Disordered" evidence="1">
    <location>
        <begin position="108"/>
        <end position="140"/>
    </location>
</feature>